<accession>A0A7G6E270</accession>
<organism evidence="1 2">
    <name type="scientific">Thermanaerosceptrum fracticalcis</name>
    <dbReference type="NCBI Taxonomy" id="1712410"/>
    <lineage>
        <taxon>Bacteria</taxon>
        <taxon>Bacillati</taxon>
        <taxon>Bacillota</taxon>
        <taxon>Clostridia</taxon>
        <taxon>Eubacteriales</taxon>
        <taxon>Peptococcaceae</taxon>
        <taxon>Thermanaerosceptrum</taxon>
    </lineage>
</organism>
<reference evidence="1 2" key="1">
    <citation type="journal article" date="2019" name="Front. Microbiol.">
        <title>Thermoanaerosceptrum fracticalcis gen. nov. sp. nov., a Novel Fumarate-Fermenting Microorganism From a Deep Fractured Carbonate Aquifer of the US Great Basin.</title>
        <authorList>
            <person name="Hamilton-Brehm S.D."/>
            <person name="Stewart L.E."/>
            <person name="Zavarin M."/>
            <person name="Caldwell M."/>
            <person name="Lawson P.A."/>
            <person name="Onstott T.C."/>
            <person name="Grzymski J."/>
            <person name="Neveux I."/>
            <person name="Lollar B.S."/>
            <person name="Russell C.E."/>
            <person name="Moser D.P."/>
        </authorList>
    </citation>
    <scope>NUCLEOTIDE SEQUENCE [LARGE SCALE GENOMIC DNA]</scope>
    <source>
        <strain evidence="1 2">DRI-13</strain>
    </source>
</reference>
<dbReference type="NCBIfam" id="TIGR02867">
    <property type="entry name" value="spore_II_P"/>
    <property type="match status" value="1"/>
</dbReference>
<evidence type="ECO:0000313" key="1">
    <source>
        <dbReference type="EMBL" id="QNB46174.1"/>
    </source>
</evidence>
<gene>
    <name evidence="1" type="ORF">BR63_07515</name>
</gene>
<keyword evidence="2" id="KW-1185">Reference proteome</keyword>
<dbReference type="Proteomes" id="UP000515847">
    <property type="component" value="Chromosome"/>
</dbReference>
<dbReference type="KEGG" id="tfr:BR63_07515"/>
<evidence type="ECO:0000313" key="2">
    <source>
        <dbReference type="Proteomes" id="UP000515847"/>
    </source>
</evidence>
<dbReference type="EMBL" id="CP045798">
    <property type="protein sequence ID" value="QNB46174.1"/>
    <property type="molecule type" value="Genomic_DNA"/>
</dbReference>
<evidence type="ECO:0008006" key="3">
    <source>
        <dbReference type="Google" id="ProtNLM"/>
    </source>
</evidence>
<proteinExistence type="predicted"/>
<protein>
    <recommendedName>
        <fullName evidence="3">Stage II sporulation protein P</fullName>
    </recommendedName>
</protein>
<name>A0A7G6E270_THEFR</name>
<dbReference type="InterPro" id="IPR010897">
    <property type="entry name" value="Spore_II_P"/>
</dbReference>
<dbReference type="AlphaFoldDB" id="A0A7G6E270"/>
<sequence length="379" mass="42890">MFFFRRKSPFSRHWLWRVKPLKFRRGFVLLGLIIILTVLFISHREPLSVPVSTGAKPVSQDILQKIYHVIGLEDLDHRKILHEGLPVGSLAMQNSDFLGEWDNFFHHIMLAITGVDSRNPALIMGRELSFSSLPGNAAVTALDTTIDENGEEDFYLPGQDDNLDDWVPIPDTEFPPVQLNGEPMILIYNTHNAESYRPSEGLSRQEGKNGGVVTVSKTLAQAIESKHKIKTLTTDIIHDYPDWTKSYINSMRTVQALLKQNSKIQTVIDIHRDAGLQSRSSTLTRINKKDCAKVLIVVGTEHPRWKENLAFAEKIEKKANEMYPDLIKGIRLAKGRRYNQHLHPRALLLEFGSDLNTLDDAKNSAKLMADVIAEVLKGK</sequence>
<dbReference type="Pfam" id="PF07454">
    <property type="entry name" value="SpoIIP"/>
    <property type="match status" value="1"/>
</dbReference>
<dbReference type="RefSeq" id="WP_051965761.1">
    <property type="nucleotide sequence ID" value="NZ_CP045798.1"/>
</dbReference>